<dbReference type="InterPro" id="IPR037401">
    <property type="entry name" value="SnoaL-like"/>
</dbReference>
<reference evidence="2" key="1">
    <citation type="submission" date="2020-02" db="EMBL/GenBank/DDBJ databases">
        <authorList>
            <person name="Palmer J.M."/>
        </authorList>
    </citation>
    <scope>NUCLEOTIDE SEQUENCE</scope>
    <source>
        <strain evidence="2">EPUS1.4</strain>
        <tissue evidence="2">Thallus</tissue>
    </source>
</reference>
<keyword evidence="3" id="KW-1185">Reference proteome</keyword>
<dbReference type="InterPro" id="IPR032710">
    <property type="entry name" value="NTF2-like_dom_sf"/>
</dbReference>
<dbReference type="AlphaFoldDB" id="A0A8H7E4M3"/>
<accession>A0A8H7E4M3</accession>
<evidence type="ECO:0000313" key="2">
    <source>
        <dbReference type="EMBL" id="KAF7510339.1"/>
    </source>
</evidence>
<dbReference type="Gene3D" id="3.10.450.50">
    <property type="match status" value="1"/>
</dbReference>
<proteinExistence type="predicted"/>
<comment type="caution">
    <text evidence="2">The sequence shown here is derived from an EMBL/GenBank/DDBJ whole genome shotgun (WGS) entry which is preliminary data.</text>
</comment>
<dbReference type="Proteomes" id="UP000606974">
    <property type="component" value="Unassembled WGS sequence"/>
</dbReference>
<dbReference type="EMBL" id="JAACFV010000031">
    <property type="protein sequence ID" value="KAF7510339.1"/>
    <property type="molecule type" value="Genomic_DNA"/>
</dbReference>
<dbReference type="SUPFAM" id="SSF54427">
    <property type="entry name" value="NTF2-like"/>
    <property type="match status" value="1"/>
</dbReference>
<organism evidence="2 3">
    <name type="scientific">Endocarpon pusillum</name>
    <dbReference type="NCBI Taxonomy" id="364733"/>
    <lineage>
        <taxon>Eukaryota</taxon>
        <taxon>Fungi</taxon>
        <taxon>Dikarya</taxon>
        <taxon>Ascomycota</taxon>
        <taxon>Pezizomycotina</taxon>
        <taxon>Eurotiomycetes</taxon>
        <taxon>Chaetothyriomycetidae</taxon>
        <taxon>Verrucariales</taxon>
        <taxon>Verrucariaceae</taxon>
        <taxon>Endocarpon</taxon>
    </lineage>
</organism>
<gene>
    <name evidence="2" type="ORF">GJ744_006835</name>
</gene>
<sequence length="162" mass="17850">MALSQATANADTSSWSSLQANPTLMSNVRINMLSASTTAWLTSVLTALDAKDLSAYTSFMAPQVSLQFNNSPAIVGIDAARSFLSQYWTTFGSLRHEELNVYGTETNLVHEALNHYTGLDGRKVTVRAVAWIDRDEEGRIEGLRVYADLSKLWSQEGQEEAD</sequence>
<name>A0A8H7E4M3_9EURO</name>
<protein>
    <recommendedName>
        <fullName evidence="1">SnoaL-like domain-containing protein</fullName>
    </recommendedName>
</protein>
<evidence type="ECO:0000259" key="1">
    <source>
        <dbReference type="Pfam" id="PF12680"/>
    </source>
</evidence>
<feature type="domain" description="SnoaL-like" evidence="1">
    <location>
        <begin position="44"/>
        <end position="140"/>
    </location>
</feature>
<dbReference type="OrthoDB" id="5319230at2759"/>
<evidence type="ECO:0000313" key="3">
    <source>
        <dbReference type="Proteomes" id="UP000606974"/>
    </source>
</evidence>
<dbReference type="Pfam" id="PF12680">
    <property type="entry name" value="SnoaL_2"/>
    <property type="match status" value="1"/>
</dbReference>